<dbReference type="InterPro" id="IPR042099">
    <property type="entry name" value="ANL_N_sf"/>
</dbReference>
<gene>
    <name evidence="3" type="ORF">FYJ65_02550</name>
</gene>
<reference evidence="3 4" key="1">
    <citation type="submission" date="2019-08" db="EMBL/GenBank/DDBJ databases">
        <title>In-depth cultivation of the pig gut microbiome towards novel bacterial diversity and tailored functional studies.</title>
        <authorList>
            <person name="Wylensek D."/>
            <person name="Hitch T.C.A."/>
            <person name="Clavel T."/>
        </authorList>
    </citation>
    <scope>NUCLEOTIDE SEQUENCE [LARGE SCALE GENOMIC DNA]</scope>
    <source>
        <strain evidence="3 4">WCA-MUC-591-APC-4B</strain>
    </source>
</reference>
<name>A0A6N7XG79_9FIRM</name>
<feature type="domain" description="AMP-dependent synthetase/ligase" evidence="2">
    <location>
        <begin position="58"/>
        <end position="465"/>
    </location>
</feature>
<evidence type="ECO:0000259" key="2">
    <source>
        <dbReference type="Pfam" id="PF00501"/>
    </source>
</evidence>
<dbReference type="Gene3D" id="3.40.50.12780">
    <property type="entry name" value="N-terminal domain of ligase-like"/>
    <property type="match status" value="1"/>
</dbReference>
<dbReference type="SUPFAM" id="SSF56801">
    <property type="entry name" value="Acetyl-CoA synthetase-like"/>
    <property type="match status" value="1"/>
</dbReference>
<dbReference type="Proteomes" id="UP000469424">
    <property type="component" value="Unassembled WGS sequence"/>
</dbReference>
<sequence>MNTNLMIGRSIPAEEYKEIRRQERAEMDRIQEQIDNWSNPRVQYRGHDIPVDLKDLLETTVAHFPERALFKQKFNRNEPFREITFRQVLDDVYALGTAFLDLGLREKKIGVIGKNSYQWCETYLAVTGGVGVIVPLDKELHEEELKQITVKGELSAVITVENKYYETFKAIKESGESQLEYVINVAMEEDESPKDGYISWNKLRETGRKAVHNGDRKYIDAPVVNTDLSVILFTSGTTDVSKGVMLNQKNLVLDTYLAQTLLEVRQGEDTFFSILPLHHTYECTATFLECVYNGTTMAICQGLKYIVKDMQETRPNLLLGVPVIFENLYNKITRNVRKSGKEKQLNTLFRINRVTKKIGLDISKRATKQITELFGGELRTVICGGAAVDGDILDYFGDLGFRSVQGYGLTECSPVIALNPDNAKFINNKSAGYLFPLSECKIVDKDEDGCGEICLRGPTVMMGYYKDPERTAEAIDSDGWYHTGDLGYIDEQEYVYITGRKKSIIITGNGKNVYPEELEFYLQKSEYISESMVWGDETNADPTRRGIYATIRVNKEAIEDKFGADYSKEQVTEFINREVDKANEKLPLFKKITHVIIREREFNKTTTHKILRRDEDNKWA</sequence>
<dbReference type="PANTHER" id="PTHR43272:SF52">
    <property type="entry name" value="AMP-DEPENDENT SYNTHETASE_LIGASE DOMAIN-CONTAINING PROTEIN"/>
    <property type="match status" value="1"/>
</dbReference>
<evidence type="ECO:0000256" key="1">
    <source>
        <dbReference type="ARBA" id="ARBA00024484"/>
    </source>
</evidence>
<dbReference type="AlphaFoldDB" id="A0A6N7XG79"/>
<accession>A0A6N7XG79</accession>
<organism evidence="3 4">
    <name type="scientific">Mogibacterium kristiansenii</name>
    <dbReference type="NCBI Taxonomy" id="2606708"/>
    <lineage>
        <taxon>Bacteria</taxon>
        <taxon>Bacillati</taxon>
        <taxon>Bacillota</taxon>
        <taxon>Clostridia</taxon>
        <taxon>Peptostreptococcales</taxon>
        <taxon>Anaerovoracaceae</taxon>
        <taxon>Mogibacterium</taxon>
    </lineage>
</organism>
<comment type="caution">
    <text evidence="3">The sequence shown here is derived from an EMBL/GenBank/DDBJ whole genome shotgun (WGS) entry which is preliminary data.</text>
</comment>
<dbReference type="Gene3D" id="3.30.300.30">
    <property type="match status" value="1"/>
</dbReference>
<protein>
    <submittedName>
        <fullName evidence="3">AMP-binding protein</fullName>
    </submittedName>
</protein>
<dbReference type="RefSeq" id="WP_154553787.1">
    <property type="nucleotide sequence ID" value="NZ_VUNA01000003.1"/>
</dbReference>
<dbReference type="PANTHER" id="PTHR43272">
    <property type="entry name" value="LONG-CHAIN-FATTY-ACID--COA LIGASE"/>
    <property type="match status" value="1"/>
</dbReference>
<dbReference type="EMBL" id="VUNA01000003">
    <property type="protein sequence ID" value="MST70228.1"/>
    <property type="molecule type" value="Genomic_DNA"/>
</dbReference>
<dbReference type="GO" id="GO:0016020">
    <property type="term" value="C:membrane"/>
    <property type="evidence" value="ECO:0007669"/>
    <property type="project" value="TreeGrafter"/>
</dbReference>
<evidence type="ECO:0000313" key="4">
    <source>
        <dbReference type="Proteomes" id="UP000469424"/>
    </source>
</evidence>
<dbReference type="InterPro" id="IPR000873">
    <property type="entry name" value="AMP-dep_synth/lig_dom"/>
</dbReference>
<dbReference type="InterPro" id="IPR045851">
    <property type="entry name" value="AMP-bd_C_sf"/>
</dbReference>
<keyword evidence="4" id="KW-1185">Reference proteome</keyword>
<dbReference type="GO" id="GO:0004467">
    <property type="term" value="F:long-chain fatty acid-CoA ligase activity"/>
    <property type="evidence" value="ECO:0007669"/>
    <property type="project" value="UniProtKB-EC"/>
</dbReference>
<dbReference type="Pfam" id="PF00501">
    <property type="entry name" value="AMP-binding"/>
    <property type="match status" value="1"/>
</dbReference>
<comment type="catalytic activity">
    <reaction evidence="1">
        <text>a long-chain fatty acid + ATP + CoA = a long-chain fatty acyl-CoA + AMP + diphosphate</text>
        <dbReference type="Rhea" id="RHEA:15421"/>
        <dbReference type="ChEBI" id="CHEBI:30616"/>
        <dbReference type="ChEBI" id="CHEBI:33019"/>
        <dbReference type="ChEBI" id="CHEBI:57287"/>
        <dbReference type="ChEBI" id="CHEBI:57560"/>
        <dbReference type="ChEBI" id="CHEBI:83139"/>
        <dbReference type="ChEBI" id="CHEBI:456215"/>
        <dbReference type="EC" id="6.2.1.3"/>
    </reaction>
    <physiologicalReaction direction="left-to-right" evidence="1">
        <dbReference type="Rhea" id="RHEA:15422"/>
    </physiologicalReaction>
</comment>
<dbReference type="Pfam" id="PF23562">
    <property type="entry name" value="AMP-binding_C_3"/>
    <property type="match status" value="1"/>
</dbReference>
<evidence type="ECO:0000313" key="3">
    <source>
        <dbReference type="EMBL" id="MST70228.1"/>
    </source>
</evidence>
<proteinExistence type="predicted"/>